<name>A0A9P6U5D1_9FUNG</name>
<keyword evidence="3" id="KW-0274">FAD</keyword>
<dbReference type="InterPro" id="IPR036188">
    <property type="entry name" value="FAD/NAD-bd_sf"/>
</dbReference>
<dbReference type="GO" id="GO:0071949">
    <property type="term" value="F:FAD binding"/>
    <property type="evidence" value="ECO:0007669"/>
    <property type="project" value="InterPro"/>
</dbReference>
<accession>A0A9P6U5D1</accession>
<sequence>MYIACHDACYSQCHDGLAIVAQFTELKLQVLFAKRAKVLIAGAGIGGLSLAIFLEKGDVDYVVLEGSPSVRVLGSGLSLSCQVLRVFDQVGILDDLMAVSKRLMGIHYFDKDLKRVGGVDTSGFEERYGYPSVFFARPDLADVLLKHVPAHKVQWGKKIVSSMQSSDGVTVHCADGSSYDGDILIGADGAYSAVRRSMYRNIEEKGSPVPKEDTEALRFDQFCILGVTKPMGDQYPILNKPTTNMEITLANKEIPYNQITAIPLTGSRLAWSIRGHFLEEQVQDAESFRFSEWGSETIDSLRKEIDSLKVSIGGTIGEMIEHSGTNLSRVMIEEKLFSVWFDGRIALMGDAAHKLNPSGGQGANQTILDAICLANLIHELPPTSTEDINQVFTKYFEIRYPTVKKAVEGSAKLSKIMVDQGWFSDIMRSVALNMPKFITEKIQDSMFGGRPILYYLDAIPCKGKVKSIYKPHSLKDNVVAL</sequence>
<dbReference type="Pfam" id="PF01494">
    <property type="entry name" value="FAD_binding_3"/>
    <property type="match status" value="2"/>
</dbReference>
<comment type="caution">
    <text evidence="6">The sequence shown here is derived from an EMBL/GenBank/DDBJ whole genome shotgun (WGS) entry which is preliminary data.</text>
</comment>
<evidence type="ECO:0000313" key="6">
    <source>
        <dbReference type="EMBL" id="KAG0260418.1"/>
    </source>
</evidence>
<dbReference type="SUPFAM" id="SSF51905">
    <property type="entry name" value="FAD/NAD(P)-binding domain"/>
    <property type="match status" value="1"/>
</dbReference>
<dbReference type="PRINTS" id="PR00420">
    <property type="entry name" value="RNGMNOXGNASE"/>
</dbReference>
<evidence type="ECO:0000259" key="5">
    <source>
        <dbReference type="Pfam" id="PF01494"/>
    </source>
</evidence>
<proteinExistence type="inferred from homology"/>
<keyword evidence="2" id="KW-0285">Flavoprotein</keyword>
<dbReference type="PANTHER" id="PTHR47356">
    <property type="entry name" value="FAD-DEPENDENT MONOOXYGENASE ASQG-RELATED"/>
    <property type="match status" value="1"/>
</dbReference>
<evidence type="ECO:0000313" key="7">
    <source>
        <dbReference type="Proteomes" id="UP000807716"/>
    </source>
</evidence>
<evidence type="ECO:0000256" key="2">
    <source>
        <dbReference type="ARBA" id="ARBA00022630"/>
    </source>
</evidence>
<evidence type="ECO:0000256" key="4">
    <source>
        <dbReference type="ARBA" id="ARBA00023002"/>
    </source>
</evidence>
<gene>
    <name evidence="6" type="ORF">DFQ27_003534</name>
</gene>
<dbReference type="AlphaFoldDB" id="A0A9P6U5D1"/>
<evidence type="ECO:0000256" key="1">
    <source>
        <dbReference type="ARBA" id="ARBA00007992"/>
    </source>
</evidence>
<protein>
    <recommendedName>
        <fullName evidence="5">FAD-binding domain-containing protein</fullName>
    </recommendedName>
</protein>
<dbReference type="InterPro" id="IPR050562">
    <property type="entry name" value="FAD_mOase_fung"/>
</dbReference>
<dbReference type="InterPro" id="IPR002938">
    <property type="entry name" value="FAD-bd"/>
</dbReference>
<reference evidence="6" key="1">
    <citation type="journal article" date="2020" name="Fungal Divers.">
        <title>Resolving the Mortierellaceae phylogeny through synthesis of multi-gene phylogenetics and phylogenomics.</title>
        <authorList>
            <person name="Vandepol N."/>
            <person name="Liber J."/>
            <person name="Desiro A."/>
            <person name="Na H."/>
            <person name="Kennedy M."/>
            <person name="Barry K."/>
            <person name="Grigoriev I.V."/>
            <person name="Miller A.N."/>
            <person name="O'Donnell K."/>
            <person name="Stajich J.E."/>
            <person name="Bonito G."/>
        </authorList>
    </citation>
    <scope>NUCLEOTIDE SEQUENCE</scope>
    <source>
        <strain evidence="6">BC1065</strain>
    </source>
</reference>
<dbReference type="OrthoDB" id="655030at2759"/>
<keyword evidence="7" id="KW-1185">Reference proteome</keyword>
<organism evidence="6 7">
    <name type="scientific">Actinomortierella ambigua</name>
    <dbReference type="NCBI Taxonomy" id="1343610"/>
    <lineage>
        <taxon>Eukaryota</taxon>
        <taxon>Fungi</taxon>
        <taxon>Fungi incertae sedis</taxon>
        <taxon>Mucoromycota</taxon>
        <taxon>Mortierellomycotina</taxon>
        <taxon>Mortierellomycetes</taxon>
        <taxon>Mortierellales</taxon>
        <taxon>Mortierellaceae</taxon>
        <taxon>Actinomortierella</taxon>
    </lineage>
</organism>
<evidence type="ECO:0000256" key="3">
    <source>
        <dbReference type="ARBA" id="ARBA00022827"/>
    </source>
</evidence>
<keyword evidence="4" id="KW-0560">Oxidoreductase</keyword>
<dbReference type="PANTHER" id="PTHR47356:SF2">
    <property type="entry name" value="FAD-BINDING DOMAIN-CONTAINING PROTEIN-RELATED"/>
    <property type="match status" value="1"/>
</dbReference>
<comment type="similarity">
    <text evidence="1">Belongs to the paxM FAD-dependent monooxygenase family.</text>
</comment>
<dbReference type="GO" id="GO:0004497">
    <property type="term" value="F:monooxygenase activity"/>
    <property type="evidence" value="ECO:0007669"/>
    <property type="project" value="InterPro"/>
</dbReference>
<dbReference type="Proteomes" id="UP000807716">
    <property type="component" value="Unassembled WGS sequence"/>
</dbReference>
<dbReference type="EMBL" id="JAAAJB010000249">
    <property type="protein sequence ID" value="KAG0260418.1"/>
    <property type="molecule type" value="Genomic_DNA"/>
</dbReference>
<dbReference type="Gene3D" id="3.50.50.60">
    <property type="entry name" value="FAD/NAD(P)-binding domain"/>
    <property type="match status" value="1"/>
</dbReference>
<feature type="domain" description="FAD-binding" evidence="5">
    <location>
        <begin position="36"/>
        <end position="206"/>
    </location>
</feature>
<feature type="domain" description="FAD-binding" evidence="5">
    <location>
        <begin position="321"/>
        <end position="407"/>
    </location>
</feature>